<protein>
    <submittedName>
        <fullName evidence="2">Bifunctional DNA primase/polymerase</fullName>
    </submittedName>
</protein>
<dbReference type="RefSeq" id="WP_212522140.1">
    <property type="nucleotide sequence ID" value="NZ_JAGSOH010000176.1"/>
</dbReference>
<evidence type="ECO:0000259" key="1">
    <source>
        <dbReference type="SMART" id="SM00943"/>
    </source>
</evidence>
<proteinExistence type="predicted"/>
<sequence>MSEQHASAPRPPTTPSELMARGFALFPLRPGTKVPAVARDWEHAATTSPLRLRQLTGGPHANHGVACGPSDLVVLDLDVAKSAAEAEAAEGATDGWQVLRELAAAHEGELPRTFTVQTPSGGRHLYFRPPVDGPAPRNTVRRLGPLIDTRGAGGYVVAPGSRVDGVEYRVIVDAPIVPLPDWIGALLRPIEDRPAAGEPFSLSTALGPVSAQLGEAYARTALEREIGRVAAARVGTRNDTLNRAAYSLGTLVGSGLLPQPEVEAELTRAAQSAGLGAREIAATLRSGLNAGIARPRRLVGVGASAAARGVHQIGLSEGADLVHRTLIPALVPQPAQWPRVFGRHIQLGMAATAVYRELSGQQPGYELPGMPALSAQGQRIAPAALAELLTELEDAYEVAARASGPIVGSEGWQGILGLADALRDLNDELMNTAAPLAPPVLALIRSLTSAAARRITTLAGEITIRLAAQGLRHSPLWIGVRRMQRAAEAVADFGTPARPLTASRHAGHAGGRGALQAQLNAMRRNLQANGSGERSRPAAAAS</sequence>
<dbReference type="SUPFAM" id="SSF56747">
    <property type="entry name" value="Prim-pol domain"/>
    <property type="match status" value="1"/>
</dbReference>
<evidence type="ECO:0000313" key="3">
    <source>
        <dbReference type="Proteomes" id="UP000676325"/>
    </source>
</evidence>
<dbReference type="EMBL" id="JAGSOH010000176">
    <property type="protein sequence ID" value="MBR7831021.1"/>
    <property type="molecule type" value="Genomic_DNA"/>
</dbReference>
<comment type="caution">
    <text evidence="2">The sequence shown here is derived from an EMBL/GenBank/DDBJ whole genome shotgun (WGS) entry which is preliminary data.</text>
</comment>
<dbReference type="Proteomes" id="UP000676325">
    <property type="component" value="Unassembled WGS sequence"/>
</dbReference>
<dbReference type="Pfam" id="PF09250">
    <property type="entry name" value="Prim-Pol"/>
    <property type="match status" value="1"/>
</dbReference>
<evidence type="ECO:0000313" key="2">
    <source>
        <dbReference type="EMBL" id="MBR7831021.1"/>
    </source>
</evidence>
<dbReference type="SMART" id="SM00943">
    <property type="entry name" value="Prim-Pol"/>
    <property type="match status" value="1"/>
</dbReference>
<dbReference type="CDD" id="cd04859">
    <property type="entry name" value="Prim_Pol"/>
    <property type="match status" value="1"/>
</dbReference>
<dbReference type="InterPro" id="IPR015330">
    <property type="entry name" value="DNA_primase/pol_bifunc_N"/>
</dbReference>
<accession>A0A941EGT3</accession>
<gene>
    <name evidence="2" type="ORF">KDK95_32250</name>
</gene>
<reference evidence="2" key="1">
    <citation type="submission" date="2021-04" db="EMBL/GenBank/DDBJ databases">
        <title>Genome based classification of Actinospica acidithermotolerans sp. nov., an actinobacterium isolated from an Indonesian hot spring.</title>
        <authorList>
            <person name="Kusuma A.B."/>
            <person name="Putra K.E."/>
            <person name="Nafisah S."/>
            <person name="Loh J."/>
            <person name="Nouioui I."/>
            <person name="Goodfellow M."/>
        </authorList>
    </citation>
    <scope>NUCLEOTIDE SEQUENCE</scope>
    <source>
        <strain evidence="2">MGRD01-02</strain>
    </source>
</reference>
<feature type="domain" description="DNA primase/polymerase bifunctional N-terminal" evidence="1">
    <location>
        <begin position="15"/>
        <end position="183"/>
    </location>
</feature>
<dbReference type="AlphaFoldDB" id="A0A941EGT3"/>
<name>A0A941EGT3_9ACTN</name>
<organism evidence="2 3">
    <name type="scientific">Actinospica acidithermotolerans</name>
    <dbReference type="NCBI Taxonomy" id="2828514"/>
    <lineage>
        <taxon>Bacteria</taxon>
        <taxon>Bacillati</taxon>
        <taxon>Actinomycetota</taxon>
        <taxon>Actinomycetes</taxon>
        <taxon>Catenulisporales</taxon>
        <taxon>Actinospicaceae</taxon>
        <taxon>Actinospica</taxon>
    </lineage>
</organism>
<keyword evidence="3" id="KW-1185">Reference proteome</keyword>